<gene>
    <name evidence="3" type="ORF">PHAECO_LOCUS12233</name>
</gene>
<dbReference type="InterPro" id="IPR051004">
    <property type="entry name" value="DC-SIGN_domain-containing"/>
</dbReference>
<dbReference type="PROSITE" id="PS00615">
    <property type="entry name" value="C_TYPE_LECTIN_1"/>
    <property type="match status" value="3"/>
</dbReference>
<dbReference type="Gene3D" id="3.10.100.10">
    <property type="entry name" value="Mannose-Binding Protein A, subunit A"/>
    <property type="match status" value="4"/>
</dbReference>
<keyword evidence="4" id="KW-1185">Reference proteome</keyword>
<dbReference type="InterPro" id="IPR016187">
    <property type="entry name" value="CTDL_fold"/>
</dbReference>
<dbReference type="Proteomes" id="UP001153737">
    <property type="component" value="Chromosome 8"/>
</dbReference>
<protein>
    <recommendedName>
        <fullName evidence="2">C-type lectin domain-containing protein</fullName>
    </recommendedName>
</protein>
<accession>A0A9N9X536</accession>
<dbReference type="InterPro" id="IPR001304">
    <property type="entry name" value="C-type_lectin-like"/>
</dbReference>
<dbReference type="InterPro" id="IPR016186">
    <property type="entry name" value="C-type_lectin-like/link_sf"/>
</dbReference>
<reference evidence="3" key="2">
    <citation type="submission" date="2022-10" db="EMBL/GenBank/DDBJ databases">
        <authorList>
            <consortium name="ENA_rothamsted_submissions"/>
            <consortium name="culmorum"/>
            <person name="King R."/>
        </authorList>
    </citation>
    <scope>NUCLEOTIDE SEQUENCE</scope>
</reference>
<dbReference type="CDD" id="cd00037">
    <property type="entry name" value="CLECT"/>
    <property type="match status" value="3"/>
</dbReference>
<evidence type="ECO:0000313" key="3">
    <source>
        <dbReference type="EMBL" id="CAG9824203.1"/>
    </source>
</evidence>
<feature type="domain" description="C-type lectin" evidence="2">
    <location>
        <begin position="111"/>
        <end position="210"/>
    </location>
</feature>
<dbReference type="PANTHER" id="PTHR22802:SF465">
    <property type="entry name" value="AT17652P-RELATED"/>
    <property type="match status" value="1"/>
</dbReference>
<evidence type="ECO:0000259" key="2">
    <source>
        <dbReference type="PROSITE" id="PS50041"/>
    </source>
</evidence>
<proteinExistence type="predicted"/>
<reference evidence="3" key="1">
    <citation type="submission" date="2022-01" db="EMBL/GenBank/DDBJ databases">
        <authorList>
            <person name="King R."/>
        </authorList>
    </citation>
    <scope>NUCLEOTIDE SEQUENCE</scope>
</reference>
<dbReference type="AlphaFoldDB" id="A0A9N9X536"/>
<sequence>MLNIKHLFCNIQPVLKESYETQNGPSVVDKRYILSAVFSGTVLSNSVKSFTVTKAMMYLLSMKLEKFRDRLYYFGAIVPNCHLARSSLEVKTLGHGEILMNTVPSIELEKFEDSLYYFGVIFKTNYYRAMQFCKYHDMELLSIESKEENDFLLKHVQSLRRPMVFKNWGPNQPDNKNKTENCLEVKYHNQIKDLIWNDRACNEEVHWVCETTVPKSISSIVADNLYLTEDSTDSFGHDVLINTLPSIKLEKFGDRLYYFGAIFEGNYYRAIQFCKYHDMELLSIESKEENDFLWKHMQSFLGWGEYYFWTSGTTMPDDHWVWLSTGRPIIFANWFPNQPDDAGKNEKCLEVRYSNHNKALMWNDHVCTEAKHVICETTVPKSISSMVAAYPDSCVLDLHEIQRQNRITTQILQNYIEKKLFGQNRSTRPPSIWDILPMRTRRKPPKANNIQEAINSPNDNETLVSGESETVSAYRDFQDIEEQGEFHLPFSLDTLSLEQKTSNKNCPNCIDDSLPTPNRWTMPLLKLGEKRYYLGIFFKANYYRATQYCRFHGMHLASITSQEENDKLEKYIKDFGFGNDHFWTSGTDLAVEGNFFWMSTGRPITFTNWNAGEPNNFEYENGEQENCLELWNRDGKGLKWNDSPCSFETYFVCEVQS</sequence>
<dbReference type="PROSITE" id="PS50041">
    <property type="entry name" value="C_TYPE_LECTIN_2"/>
    <property type="match status" value="3"/>
</dbReference>
<organism evidence="3 4">
    <name type="scientific">Phaedon cochleariae</name>
    <name type="common">Mustard beetle</name>
    <dbReference type="NCBI Taxonomy" id="80249"/>
    <lineage>
        <taxon>Eukaryota</taxon>
        <taxon>Metazoa</taxon>
        <taxon>Ecdysozoa</taxon>
        <taxon>Arthropoda</taxon>
        <taxon>Hexapoda</taxon>
        <taxon>Insecta</taxon>
        <taxon>Pterygota</taxon>
        <taxon>Neoptera</taxon>
        <taxon>Endopterygota</taxon>
        <taxon>Coleoptera</taxon>
        <taxon>Polyphaga</taxon>
        <taxon>Cucujiformia</taxon>
        <taxon>Chrysomeloidea</taxon>
        <taxon>Chrysomelidae</taxon>
        <taxon>Chrysomelinae</taxon>
        <taxon>Chrysomelini</taxon>
        <taxon>Phaedon</taxon>
    </lineage>
</organism>
<dbReference type="SUPFAM" id="SSF56436">
    <property type="entry name" value="C-type lectin-like"/>
    <property type="match status" value="3"/>
</dbReference>
<dbReference type="EMBL" id="OU896714">
    <property type="protein sequence ID" value="CAG9824203.1"/>
    <property type="molecule type" value="Genomic_DNA"/>
</dbReference>
<dbReference type="OrthoDB" id="441660at2759"/>
<name>A0A9N9X536_PHACE</name>
<dbReference type="SMART" id="SM00034">
    <property type="entry name" value="CLECT"/>
    <property type="match status" value="3"/>
</dbReference>
<feature type="domain" description="C-type lectin" evidence="2">
    <location>
        <begin position="252"/>
        <end position="376"/>
    </location>
</feature>
<keyword evidence="1" id="KW-1015">Disulfide bond</keyword>
<dbReference type="InterPro" id="IPR018378">
    <property type="entry name" value="C-type_lectin_CS"/>
</dbReference>
<feature type="domain" description="C-type lectin" evidence="2">
    <location>
        <begin position="527"/>
        <end position="654"/>
    </location>
</feature>
<evidence type="ECO:0000313" key="4">
    <source>
        <dbReference type="Proteomes" id="UP001153737"/>
    </source>
</evidence>
<dbReference type="Pfam" id="PF00059">
    <property type="entry name" value="Lectin_C"/>
    <property type="match status" value="2"/>
</dbReference>
<dbReference type="PANTHER" id="PTHR22802">
    <property type="entry name" value="C-TYPE LECTIN SUPERFAMILY MEMBER"/>
    <property type="match status" value="1"/>
</dbReference>
<evidence type="ECO:0000256" key="1">
    <source>
        <dbReference type="ARBA" id="ARBA00023157"/>
    </source>
</evidence>